<dbReference type="GO" id="GO:0005789">
    <property type="term" value="C:endoplasmic reticulum membrane"/>
    <property type="evidence" value="ECO:0007669"/>
    <property type="project" value="UniProtKB-SubCell"/>
</dbReference>
<keyword evidence="23" id="KW-1185">Reference proteome</keyword>
<dbReference type="InterPro" id="IPR002401">
    <property type="entry name" value="Cyt_P450_E_grp-I"/>
</dbReference>
<dbReference type="SUPFAM" id="SSF48264">
    <property type="entry name" value="Cytochrome P450"/>
    <property type="match status" value="1"/>
</dbReference>
<dbReference type="EMBL" id="JAUCMX010000003">
    <property type="protein sequence ID" value="KAK3551287.1"/>
    <property type="molecule type" value="Genomic_DNA"/>
</dbReference>
<dbReference type="GO" id="GO:0004508">
    <property type="term" value="F:steroid 17-alpha-monooxygenase activity"/>
    <property type="evidence" value="ECO:0007669"/>
    <property type="project" value="TreeGrafter"/>
</dbReference>
<evidence type="ECO:0000256" key="5">
    <source>
        <dbReference type="ARBA" id="ARBA00022665"/>
    </source>
</evidence>
<evidence type="ECO:0000256" key="8">
    <source>
        <dbReference type="ARBA" id="ARBA00023004"/>
    </source>
</evidence>
<evidence type="ECO:0000256" key="2">
    <source>
        <dbReference type="ARBA" id="ARBA00004406"/>
    </source>
</evidence>
<evidence type="ECO:0000256" key="13">
    <source>
        <dbReference type="ARBA" id="ARBA00044040"/>
    </source>
</evidence>
<evidence type="ECO:0000256" key="10">
    <source>
        <dbReference type="ARBA" id="ARBA00023121"/>
    </source>
</evidence>
<comment type="subcellular location">
    <subcellularLocation>
        <location evidence="2">Endoplasmic reticulum membrane</location>
        <topology evidence="2">Peripheral membrane protein</topology>
    </subcellularLocation>
</comment>
<dbReference type="GO" id="GO:0005496">
    <property type="term" value="F:steroid binding"/>
    <property type="evidence" value="ECO:0007669"/>
    <property type="project" value="UniProtKB-KW"/>
</dbReference>
<dbReference type="PANTHER" id="PTHR24289">
    <property type="entry name" value="STEROID 17-ALPHA-HYDROXYLASE/17,20 LYASE"/>
    <property type="match status" value="1"/>
</dbReference>
<dbReference type="AlphaFoldDB" id="A0AAE0RE90"/>
<dbReference type="PRINTS" id="PR00385">
    <property type="entry name" value="P450"/>
</dbReference>
<evidence type="ECO:0000256" key="18">
    <source>
        <dbReference type="ARBA" id="ARBA00044304"/>
    </source>
</evidence>
<dbReference type="GO" id="GO:0042446">
    <property type="term" value="P:hormone biosynthetic process"/>
    <property type="evidence" value="ECO:0007669"/>
    <property type="project" value="TreeGrafter"/>
</dbReference>
<evidence type="ECO:0000313" key="22">
    <source>
        <dbReference type="EMBL" id="KAK3551287.1"/>
    </source>
</evidence>
<comment type="caution">
    <text evidence="22">The sequence shown here is derived from an EMBL/GenBank/DDBJ whole genome shotgun (WGS) entry which is preliminary data.</text>
</comment>
<gene>
    <name evidence="22" type="ORF">QTP70_013946</name>
</gene>
<keyword evidence="9 21" id="KW-0503">Monooxygenase</keyword>
<evidence type="ECO:0000256" key="21">
    <source>
        <dbReference type="RuleBase" id="RU000461"/>
    </source>
</evidence>
<evidence type="ECO:0000256" key="12">
    <source>
        <dbReference type="ARBA" id="ARBA00023250"/>
    </source>
</evidence>
<dbReference type="GO" id="GO:0005506">
    <property type="term" value="F:iron ion binding"/>
    <property type="evidence" value="ECO:0007669"/>
    <property type="project" value="InterPro"/>
</dbReference>
<keyword evidence="10" id="KW-0446">Lipid-binding</keyword>
<feature type="binding site" description="axial binding residue" evidence="20">
    <location>
        <position position="319"/>
    </location>
    <ligand>
        <name>heme</name>
        <dbReference type="ChEBI" id="CHEBI:30413"/>
    </ligand>
    <ligandPart>
        <name>Fe</name>
        <dbReference type="ChEBI" id="CHEBI:18248"/>
    </ligandPart>
</feature>
<evidence type="ECO:0000256" key="20">
    <source>
        <dbReference type="PIRSR" id="PIRSR602401-1"/>
    </source>
</evidence>
<keyword evidence="5" id="KW-0754">Steroid-binding</keyword>
<keyword evidence="4 20" id="KW-0349">Heme</keyword>
<dbReference type="InterPro" id="IPR017972">
    <property type="entry name" value="Cyt_P450_CS"/>
</dbReference>
<reference evidence="22" key="1">
    <citation type="submission" date="2023-06" db="EMBL/GenBank/DDBJ databases">
        <title>Male Hemibagrus guttatus genome.</title>
        <authorList>
            <person name="Bian C."/>
        </authorList>
    </citation>
    <scope>NUCLEOTIDE SEQUENCE</scope>
    <source>
        <strain evidence="22">Male_cb2023</strain>
        <tissue evidence="22">Muscle</tissue>
    </source>
</reference>
<evidence type="ECO:0000256" key="3">
    <source>
        <dbReference type="ARBA" id="ARBA00010617"/>
    </source>
</evidence>
<evidence type="ECO:0000256" key="11">
    <source>
        <dbReference type="ARBA" id="ARBA00023136"/>
    </source>
</evidence>
<name>A0AAE0RE90_9TELE</name>
<comment type="cofactor">
    <cofactor evidence="20">
        <name>heme</name>
        <dbReference type="ChEBI" id="CHEBI:30413"/>
    </cofactor>
</comment>
<dbReference type="PROSITE" id="PS00086">
    <property type="entry name" value="CYTOCHROME_P450"/>
    <property type="match status" value="1"/>
</dbReference>
<comment type="cofactor">
    <cofactor evidence="1">
        <name>heme b</name>
        <dbReference type="ChEBI" id="CHEBI:60344"/>
    </cofactor>
</comment>
<keyword evidence="11" id="KW-0472">Membrane</keyword>
<dbReference type="PANTHER" id="PTHR24289:SF17">
    <property type="entry name" value="STEROID 21-HYDROXYLASE ISOFORM X1"/>
    <property type="match status" value="1"/>
</dbReference>
<keyword evidence="6 20" id="KW-0479">Metal-binding</keyword>
<dbReference type="Pfam" id="PF00067">
    <property type="entry name" value="p450"/>
    <property type="match status" value="2"/>
</dbReference>
<dbReference type="Gene3D" id="1.10.630.10">
    <property type="entry name" value="Cytochrome P450"/>
    <property type="match status" value="2"/>
</dbReference>
<dbReference type="Proteomes" id="UP001274896">
    <property type="component" value="Unassembled WGS sequence"/>
</dbReference>
<evidence type="ECO:0000256" key="9">
    <source>
        <dbReference type="ARBA" id="ARBA00023033"/>
    </source>
</evidence>
<protein>
    <recommendedName>
        <fullName evidence="14">Steroid 21-hydroxylase</fullName>
        <ecNumber evidence="13">1.14.14.16</ecNumber>
    </recommendedName>
    <alternativeName>
        <fullName evidence="18">21-OHase</fullName>
    </alternativeName>
    <alternativeName>
        <fullName evidence="15">Cytochrome P-450c21</fullName>
    </alternativeName>
    <alternativeName>
        <fullName evidence="19">Cytochrome P450 21</fullName>
    </alternativeName>
    <alternativeName>
        <fullName evidence="17">Cytochrome P450 XXI</fullName>
    </alternativeName>
    <alternativeName>
        <fullName evidence="16">Cytochrome P450-C21</fullName>
    </alternativeName>
</protein>
<keyword evidence="8 20" id="KW-0408">Iron</keyword>
<comment type="similarity">
    <text evidence="3 21">Belongs to the cytochrome P450 family.</text>
</comment>
<organism evidence="22 23">
    <name type="scientific">Hemibagrus guttatus</name>
    <dbReference type="NCBI Taxonomy" id="175788"/>
    <lineage>
        <taxon>Eukaryota</taxon>
        <taxon>Metazoa</taxon>
        <taxon>Chordata</taxon>
        <taxon>Craniata</taxon>
        <taxon>Vertebrata</taxon>
        <taxon>Euteleostomi</taxon>
        <taxon>Actinopterygii</taxon>
        <taxon>Neopterygii</taxon>
        <taxon>Teleostei</taxon>
        <taxon>Ostariophysi</taxon>
        <taxon>Siluriformes</taxon>
        <taxon>Bagridae</taxon>
        <taxon>Hemibagrus</taxon>
    </lineage>
</organism>
<dbReference type="GO" id="GO:0004509">
    <property type="term" value="F:steroid 21-monooxygenase activity"/>
    <property type="evidence" value="ECO:0007669"/>
    <property type="project" value="UniProtKB-EC"/>
</dbReference>
<dbReference type="PRINTS" id="PR00463">
    <property type="entry name" value="EP450I"/>
</dbReference>
<evidence type="ECO:0000256" key="16">
    <source>
        <dbReference type="ARBA" id="ARBA00044265"/>
    </source>
</evidence>
<dbReference type="EC" id="1.14.14.16" evidence="13"/>
<evidence type="ECO:0000256" key="15">
    <source>
        <dbReference type="ARBA" id="ARBA00044217"/>
    </source>
</evidence>
<evidence type="ECO:0000313" key="23">
    <source>
        <dbReference type="Proteomes" id="UP001274896"/>
    </source>
</evidence>
<sequence length="375" mass="42345">MVILNSSKVIHEALVKNWSDFAGRPHSYTADKVSGGGYSISLGDYSEEWKSHRRLVHSALQRCVTGSLHHLIEKEALYLKQVFLDYNEKPMDLSEDFTVATSNIITKLAFGKSYEKSSARLQEMHDCLNKIVSLWGSPWISALDSFPLLRKLPNVPFTCLMREVARRDELIGGHLDEFKKKKDSKDFAAPLLQYLTSPHGKVPKTVQNRVHEELQSVLKGQYPHYSDRHRLPYLCAVINEVLRLRPVAPLAVPHKAIRDSSIAGYFIPKNTIVIPNLFGAHHDPEVWPDPHSFRPERFLEGDGSCLRALIPFGGGARLCLGESVAKMEMFLFTGYLLRDFQFLPASPEEPLPDLRGLASVVLKAKPYRAIAHPRT</sequence>
<evidence type="ECO:0000256" key="19">
    <source>
        <dbReference type="ARBA" id="ARBA00044342"/>
    </source>
</evidence>
<keyword evidence="7 21" id="KW-0560">Oxidoreductase</keyword>
<dbReference type="InterPro" id="IPR001128">
    <property type="entry name" value="Cyt_P450"/>
</dbReference>
<evidence type="ECO:0000256" key="1">
    <source>
        <dbReference type="ARBA" id="ARBA00001970"/>
    </source>
</evidence>
<evidence type="ECO:0000256" key="4">
    <source>
        <dbReference type="ARBA" id="ARBA00022617"/>
    </source>
</evidence>
<dbReference type="GO" id="GO:0020037">
    <property type="term" value="F:heme binding"/>
    <property type="evidence" value="ECO:0007669"/>
    <property type="project" value="InterPro"/>
</dbReference>
<evidence type="ECO:0000256" key="7">
    <source>
        <dbReference type="ARBA" id="ARBA00023002"/>
    </source>
</evidence>
<dbReference type="InterPro" id="IPR036396">
    <property type="entry name" value="Cyt_P450_sf"/>
</dbReference>
<dbReference type="GO" id="GO:0006694">
    <property type="term" value="P:steroid biosynthetic process"/>
    <property type="evidence" value="ECO:0007669"/>
    <property type="project" value="UniProtKB-KW"/>
</dbReference>
<evidence type="ECO:0000256" key="14">
    <source>
        <dbReference type="ARBA" id="ARBA00044116"/>
    </source>
</evidence>
<evidence type="ECO:0000256" key="17">
    <source>
        <dbReference type="ARBA" id="ARBA00044282"/>
    </source>
</evidence>
<keyword evidence="12" id="KW-0755">Steroidogenesis</keyword>
<evidence type="ECO:0000256" key="6">
    <source>
        <dbReference type="ARBA" id="ARBA00022723"/>
    </source>
</evidence>
<proteinExistence type="inferred from homology"/>
<accession>A0AAE0RE90</accession>
<dbReference type="GO" id="GO:0042448">
    <property type="term" value="P:progesterone metabolic process"/>
    <property type="evidence" value="ECO:0007669"/>
    <property type="project" value="TreeGrafter"/>
</dbReference>